<organism evidence="3 4">
    <name type="scientific">Nitratireductor aquibiodomus</name>
    <dbReference type="NCBI Taxonomy" id="204799"/>
    <lineage>
        <taxon>Bacteria</taxon>
        <taxon>Pseudomonadati</taxon>
        <taxon>Pseudomonadota</taxon>
        <taxon>Alphaproteobacteria</taxon>
        <taxon>Hyphomicrobiales</taxon>
        <taxon>Phyllobacteriaceae</taxon>
        <taxon>Nitratireductor</taxon>
    </lineage>
</organism>
<evidence type="ECO:0000256" key="2">
    <source>
        <dbReference type="SAM" id="SignalP"/>
    </source>
</evidence>
<feature type="chain" id="PRO_5011622057" evidence="2">
    <location>
        <begin position="26"/>
        <end position="334"/>
    </location>
</feature>
<evidence type="ECO:0000313" key="4">
    <source>
        <dbReference type="Proteomes" id="UP000199064"/>
    </source>
</evidence>
<dbReference type="PANTHER" id="PTHR33376:SF15">
    <property type="entry name" value="BLL6794 PROTEIN"/>
    <property type="match status" value="1"/>
</dbReference>
<sequence length="334" mass="35083">MRRAAAGLAGLLGLALGATAGTASATELKVSHFMSPMHHMQARVLEPWTQNLASEAAGDLTFRIFPSGELSKSPVAQWKTALTGVTDIAFGLPGYTTENFPRTMLTVSPGLFETAAEATDAIWDNIEDIAPDYERAKLLALWGSEPAVLMTRNTPVKSLADVKGLKIRTADQVSASIIEAWGGTPVPLPASEIYTAMDTGVIDGLFIDPSGVPSFRLDEVVNHVTLGLPTPSSAFFLVMNQSAWNGLTDAQKALLDGVSGRQLSLDSAASYAKEAERGMDILKSAGKDIVTLNAEAQAEFVEATKPVADKLVADANGRGVENAADIASALGGKN</sequence>
<proteinExistence type="predicted"/>
<evidence type="ECO:0000256" key="1">
    <source>
        <dbReference type="ARBA" id="ARBA00022729"/>
    </source>
</evidence>
<dbReference type="GO" id="GO:0055085">
    <property type="term" value="P:transmembrane transport"/>
    <property type="evidence" value="ECO:0007669"/>
    <property type="project" value="InterPro"/>
</dbReference>
<dbReference type="PANTHER" id="PTHR33376">
    <property type="match status" value="1"/>
</dbReference>
<dbReference type="InterPro" id="IPR038404">
    <property type="entry name" value="TRAP_DctP_sf"/>
</dbReference>
<dbReference type="CDD" id="cd13665">
    <property type="entry name" value="PBP2_TRAP_Dctp3_4"/>
    <property type="match status" value="1"/>
</dbReference>
<dbReference type="AlphaFoldDB" id="A0A1H4L2R8"/>
<dbReference type="EMBL" id="FNSL01000001">
    <property type="protein sequence ID" value="SEB65069.1"/>
    <property type="molecule type" value="Genomic_DNA"/>
</dbReference>
<name>A0A1H4L2R8_9HYPH</name>
<feature type="signal peptide" evidence="2">
    <location>
        <begin position="1"/>
        <end position="25"/>
    </location>
</feature>
<evidence type="ECO:0000313" key="3">
    <source>
        <dbReference type="EMBL" id="SEB65069.1"/>
    </source>
</evidence>
<dbReference type="NCBIfam" id="NF037995">
    <property type="entry name" value="TRAP_S1"/>
    <property type="match status" value="1"/>
</dbReference>
<gene>
    <name evidence="3" type="ORF">SAMN05216452_2614</name>
</gene>
<protein>
    <submittedName>
        <fullName evidence="3">TRAP-type C4-dicarboxylate transport system, substrate-binding protein</fullName>
    </submittedName>
</protein>
<accession>A0A1H4L2R8</accession>
<reference evidence="4" key="1">
    <citation type="submission" date="2016-10" db="EMBL/GenBank/DDBJ databases">
        <authorList>
            <person name="Varghese N."/>
            <person name="Submissions S."/>
        </authorList>
    </citation>
    <scope>NUCLEOTIDE SEQUENCE [LARGE SCALE GENOMIC DNA]</scope>
    <source>
        <strain evidence="4">ES.061</strain>
    </source>
</reference>
<dbReference type="Proteomes" id="UP000199064">
    <property type="component" value="Unassembled WGS sequence"/>
</dbReference>
<dbReference type="Gene3D" id="3.40.190.170">
    <property type="entry name" value="Bacterial extracellular solute-binding protein, family 7"/>
    <property type="match status" value="1"/>
</dbReference>
<keyword evidence="1 2" id="KW-0732">Signal</keyword>
<dbReference type="RefSeq" id="WP_090329082.1">
    <property type="nucleotide sequence ID" value="NZ_FNSL01000001.1"/>
</dbReference>
<dbReference type="Pfam" id="PF03480">
    <property type="entry name" value="DctP"/>
    <property type="match status" value="1"/>
</dbReference>
<keyword evidence="4" id="KW-1185">Reference proteome</keyword>
<dbReference type="InterPro" id="IPR018389">
    <property type="entry name" value="DctP_fam"/>
</dbReference>